<gene>
    <name evidence="3" type="ORF">A7985_05145</name>
</gene>
<sequence>MMEISLASAFFMGLAGSGHCLAMCGGVASSLQLAQDKQHPLVVAFLYNFGRLLSYAIAGTFVALLGTSFAQQNTTFALGLSYLSGIFMLLVGLYIMRFVATLNWLEKLGNFVIWRRVVKLNKYILPIDTKKKALAYGALWGWLPCGLVYSALLWSLQAASPFYGALTMVAFALGTFPALIVAGQSAQVLNNFLNHPVTRIILGNLFVWYGLYLIIIASNKLVL</sequence>
<evidence type="ECO:0000313" key="3">
    <source>
        <dbReference type="EMBL" id="OCQ23332.1"/>
    </source>
</evidence>
<organism evidence="3 4">
    <name type="scientific">Pseudoalteromonas luteoviolacea</name>
    <dbReference type="NCBI Taxonomy" id="43657"/>
    <lineage>
        <taxon>Bacteria</taxon>
        <taxon>Pseudomonadati</taxon>
        <taxon>Pseudomonadota</taxon>
        <taxon>Gammaproteobacteria</taxon>
        <taxon>Alteromonadales</taxon>
        <taxon>Pseudoalteromonadaceae</taxon>
        <taxon>Pseudoalteromonas</taxon>
    </lineage>
</organism>
<dbReference type="EMBL" id="MAUJ01000001">
    <property type="protein sequence ID" value="OCQ23332.1"/>
    <property type="molecule type" value="Genomic_DNA"/>
</dbReference>
<feature type="transmembrane region" description="Helical" evidence="1">
    <location>
        <begin position="44"/>
        <end position="64"/>
    </location>
</feature>
<protein>
    <submittedName>
        <fullName evidence="3">Cytochrome biogenesis protein</fullName>
    </submittedName>
</protein>
<dbReference type="OrthoDB" id="9798690at2"/>
<dbReference type="AlphaFoldDB" id="A0A1C0TVJ9"/>
<dbReference type="Proteomes" id="UP000093366">
    <property type="component" value="Unassembled WGS sequence"/>
</dbReference>
<feature type="transmembrane region" description="Helical" evidence="1">
    <location>
        <begin position="200"/>
        <end position="222"/>
    </location>
</feature>
<feature type="transmembrane region" description="Helical" evidence="1">
    <location>
        <begin position="133"/>
        <end position="154"/>
    </location>
</feature>
<evidence type="ECO:0000313" key="4">
    <source>
        <dbReference type="Proteomes" id="UP000093366"/>
    </source>
</evidence>
<comment type="caution">
    <text evidence="3">The sequence shown here is derived from an EMBL/GenBank/DDBJ whole genome shotgun (WGS) entry which is preliminary data.</text>
</comment>
<feature type="transmembrane region" description="Helical" evidence="1">
    <location>
        <begin position="76"/>
        <end position="96"/>
    </location>
</feature>
<dbReference type="Pfam" id="PF13386">
    <property type="entry name" value="DsbD_2"/>
    <property type="match status" value="1"/>
</dbReference>
<dbReference type="PANTHER" id="PTHR42208:SF1">
    <property type="entry name" value="HEAVY METAL TRANSPORTER"/>
    <property type="match status" value="1"/>
</dbReference>
<accession>A0A1C0TVJ9</accession>
<evidence type="ECO:0000259" key="2">
    <source>
        <dbReference type="Pfam" id="PF13386"/>
    </source>
</evidence>
<evidence type="ECO:0000256" key="1">
    <source>
        <dbReference type="SAM" id="Phobius"/>
    </source>
</evidence>
<dbReference type="InterPro" id="IPR039447">
    <property type="entry name" value="UreH-like_TM_dom"/>
</dbReference>
<reference evidence="4" key="1">
    <citation type="submission" date="2016-07" db="EMBL/GenBank/DDBJ databases">
        <authorList>
            <person name="Florea S."/>
            <person name="Webb J.S."/>
            <person name="Jaromczyk J."/>
            <person name="Schardl C.L."/>
        </authorList>
    </citation>
    <scope>NUCLEOTIDE SEQUENCE [LARGE SCALE GENOMIC DNA]</scope>
    <source>
        <strain evidence="4">IPB1</strain>
    </source>
</reference>
<name>A0A1C0TVJ9_9GAMM</name>
<dbReference type="RefSeq" id="WP_065789351.1">
    <property type="nucleotide sequence ID" value="NZ_JAGJED010000001.1"/>
</dbReference>
<proteinExistence type="predicted"/>
<keyword evidence="1" id="KW-1133">Transmembrane helix</keyword>
<keyword evidence="1" id="KW-0812">Transmembrane</keyword>
<dbReference type="PANTHER" id="PTHR42208">
    <property type="entry name" value="HEAVY METAL TRANSPORTER-RELATED"/>
    <property type="match status" value="1"/>
</dbReference>
<keyword evidence="1" id="KW-0472">Membrane</keyword>
<feature type="domain" description="Urease accessory protein UreH-like transmembrane" evidence="2">
    <location>
        <begin position="9"/>
        <end position="212"/>
    </location>
</feature>
<feature type="transmembrane region" description="Helical" evidence="1">
    <location>
        <begin position="161"/>
        <end position="180"/>
    </location>
</feature>